<dbReference type="EMBL" id="JAPEUY010000014">
    <property type="protein sequence ID" value="KAJ4366111.1"/>
    <property type="molecule type" value="Genomic_DNA"/>
</dbReference>
<dbReference type="GO" id="GO:0022857">
    <property type="term" value="F:transmembrane transporter activity"/>
    <property type="evidence" value="ECO:0007669"/>
    <property type="project" value="InterPro"/>
</dbReference>
<feature type="transmembrane region" description="Helical" evidence="7">
    <location>
        <begin position="209"/>
        <end position="230"/>
    </location>
</feature>
<feature type="transmembrane region" description="Helical" evidence="7">
    <location>
        <begin position="176"/>
        <end position="197"/>
    </location>
</feature>
<evidence type="ECO:0000256" key="7">
    <source>
        <dbReference type="SAM" id="Phobius"/>
    </source>
</evidence>
<proteinExistence type="predicted"/>
<evidence type="ECO:0000256" key="4">
    <source>
        <dbReference type="ARBA" id="ARBA00022989"/>
    </source>
</evidence>
<keyword evidence="10" id="KW-1185">Reference proteome</keyword>
<dbReference type="Pfam" id="PF06609">
    <property type="entry name" value="TRI12"/>
    <property type="match status" value="1"/>
</dbReference>
<feature type="transmembrane region" description="Helical" evidence="7">
    <location>
        <begin position="150"/>
        <end position="170"/>
    </location>
</feature>
<dbReference type="GO" id="GO:0005886">
    <property type="term" value="C:plasma membrane"/>
    <property type="evidence" value="ECO:0007669"/>
    <property type="project" value="TreeGrafter"/>
</dbReference>
<dbReference type="Proteomes" id="UP001140560">
    <property type="component" value="Unassembled WGS sequence"/>
</dbReference>
<feature type="transmembrane region" description="Helical" evidence="7">
    <location>
        <begin position="390"/>
        <end position="410"/>
    </location>
</feature>
<dbReference type="Gene3D" id="1.20.1250.20">
    <property type="entry name" value="MFS general substrate transporter like domains"/>
    <property type="match status" value="1"/>
</dbReference>
<keyword evidence="5 7" id="KW-0472">Membrane</keyword>
<feature type="transmembrane region" description="Helical" evidence="7">
    <location>
        <begin position="84"/>
        <end position="101"/>
    </location>
</feature>
<organism evidence="9 10">
    <name type="scientific">Neocucurbitaria cava</name>
    <dbReference type="NCBI Taxonomy" id="798079"/>
    <lineage>
        <taxon>Eukaryota</taxon>
        <taxon>Fungi</taxon>
        <taxon>Dikarya</taxon>
        <taxon>Ascomycota</taxon>
        <taxon>Pezizomycotina</taxon>
        <taxon>Dothideomycetes</taxon>
        <taxon>Pleosporomycetidae</taxon>
        <taxon>Pleosporales</taxon>
        <taxon>Pleosporineae</taxon>
        <taxon>Cucurbitariaceae</taxon>
        <taxon>Neocucurbitaria</taxon>
    </lineage>
</organism>
<evidence type="ECO:0000256" key="3">
    <source>
        <dbReference type="ARBA" id="ARBA00022692"/>
    </source>
</evidence>
<name>A0A9W8Y462_9PLEO</name>
<gene>
    <name evidence="9" type="ORF">N0V83_007746</name>
</gene>
<dbReference type="PANTHER" id="PTHR23501:SF109">
    <property type="entry name" value="MAJOR FACILITATOR SUPERFAMILY (MFS) PROFILE DOMAIN-CONTAINING PROTEIN-RELATED"/>
    <property type="match status" value="1"/>
</dbReference>
<dbReference type="FunFam" id="1.20.1250.20:FF:000784">
    <property type="entry name" value="MFS drug efflux pump"/>
    <property type="match status" value="1"/>
</dbReference>
<accession>A0A9W8Y462</accession>
<protein>
    <recommendedName>
        <fullName evidence="8">Major facilitator superfamily (MFS) profile domain-containing protein</fullName>
    </recommendedName>
</protein>
<keyword evidence="4 7" id="KW-1133">Transmembrane helix</keyword>
<feature type="transmembrane region" description="Helical" evidence="7">
    <location>
        <begin position="573"/>
        <end position="592"/>
    </location>
</feature>
<feature type="region of interest" description="Disordered" evidence="6">
    <location>
        <begin position="1"/>
        <end position="39"/>
    </location>
</feature>
<feature type="transmembrane region" description="Helical" evidence="7">
    <location>
        <begin position="441"/>
        <end position="461"/>
    </location>
</feature>
<keyword evidence="2" id="KW-0813">Transport</keyword>
<dbReference type="SUPFAM" id="SSF103473">
    <property type="entry name" value="MFS general substrate transporter"/>
    <property type="match status" value="2"/>
</dbReference>
<dbReference type="AlphaFoldDB" id="A0A9W8Y462"/>
<comment type="subcellular location">
    <subcellularLocation>
        <location evidence="1">Membrane</location>
        <topology evidence="1">Multi-pass membrane protein</topology>
    </subcellularLocation>
</comment>
<keyword evidence="3 7" id="KW-0812">Transmembrane</keyword>
<evidence type="ECO:0000313" key="10">
    <source>
        <dbReference type="Proteomes" id="UP001140560"/>
    </source>
</evidence>
<dbReference type="OrthoDB" id="4161376at2759"/>
<evidence type="ECO:0000256" key="1">
    <source>
        <dbReference type="ARBA" id="ARBA00004141"/>
    </source>
</evidence>
<dbReference type="PANTHER" id="PTHR23501">
    <property type="entry name" value="MAJOR FACILITATOR SUPERFAMILY"/>
    <property type="match status" value="1"/>
</dbReference>
<feature type="compositionally biased region" description="Basic residues" evidence="6">
    <location>
        <begin position="12"/>
        <end position="23"/>
    </location>
</feature>
<evidence type="ECO:0000259" key="8">
    <source>
        <dbReference type="PROSITE" id="PS50850"/>
    </source>
</evidence>
<feature type="transmembrane region" description="Helical" evidence="7">
    <location>
        <begin position="278"/>
        <end position="299"/>
    </location>
</feature>
<dbReference type="InterPro" id="IPR020846">
    <property type="entry name" value="MFS_dom"/>
</dbReference>
<evidence type="ECO:0000256" key="2">
    <source>
        <dbReference type="ARBA" id="ARBA00022448"/>
    </source>
</evidence>
<feature type="transmembrane region" description="Helical" evidence="7">
    <location>
        <begin position="473"/>
        <end position="499"/>
    </location>
</feature>
<feature type="domain" description="Major facilitator superfamily (MFS) profile" evidence="8">
    <location>
        <begin position="84"/>
        <end position="526"/>
    </location>
</feature>
<feature type="transmembrane region" description="Helical" evidence="7">
    <location>
        <begin position="311"/>
        <end position="328"/>
    </location>
</feature>
<dbReference type="InterPro" id="IPR036259">
    <property type="entry name" value="MFS_trans_sf"/>
</dbReference>
<feature type="transmembrane region" description="Helical" evidence="7">
    <location>
        <begin position="121"/>
        <end position="143"/>
    </location>
</feature>
<comment type="caution">
    <text evidence="9">The sequence shown here is derived from an EMBL/GenBank/DDBJ whole genome shotgun (WGS) entry which is preliminary data.</text>
</comment>
<dbReference type="InterPro" id="IPR010573">
    <property type="entry name" value="MFS_Str1/Tri12-like"/>
</dbReference>
<reference evidence="9" key="1">
    <citation type="submission" date="2022-10" db="EMBL/GenBank/DDBJ databases">
        <title>Tapping the CABI collections for fungal endophytes: first genome assemblies for Collariella, Neodidymelliopsis, Ascochyta clinopodiicola, Didymella pomorum, Didymosphaeria variabile, Neocosmospora piperis and Neocucurbitaria cava.</title>
        <authorList>
            <person name="Hill R."/>
        </authorList>
    </citation>
    <scope>NUCLEOTIDE SEQUENCE</scope>
    <source>
        <strain evidence="9">IMI 356814</strain>
    </source>
</reference>
<evidence type="ECO:0000313" key="9">
    <source>
        <dbReference type="EMBL" id="KAJ4366111.1"/>
    </source>
</evidence>
<feature type="transmembrane region" description="Helical" evidence="7">
    <location>
        <begin position="348"/>
        <end position="370"/>
    </location>
</feature>
<dbReference type="PROSITE" id="PS50850">
    <property type="entry name" value="MFS"/>
    <property type="match status" value="1"/>
</dbReference>
<feature type="transmembrane region" description="Helical" evidence="7">
    <location>
        <begin position="236"/>
        <end position="258"/>
    </location>
</feature>
<sequence length="608" mass="66058">MAERSGSSGKCLAKRRGTSRSRKYCTDGSERSPTTSKPAMDHVEHIHTNERVPGHNNYYEKNGMRTYGDGEDHDHEPPMTFKRIMSLIAMAFLWTGSQIPVYLFGGVPPYIYGDIGGTDRWIWFVLANLLSLAAVCPFVGSISDIVGRRWVAMIGACFLILGMIICSTAQTMNIFIAGMVFSGIGAGINELTALAVTSELAPTSQRGKYVAVLIFTIIPFCPSVLWGQLIASHSSWRWIGLWCGLWAFIGLVLTFIFYHPPPRVNSQGMSRKEILAEIDYIGGLLSVSGMLLFMMGMQWGGYQYPWSSAHVLAPLLLGIILIIAFVIWEGFGAKHPMFPKRLRQEPRILGLTLVITFISGANFFSILMFWPTQAFNVYGHDPVGVGIRGIPVGFSILAGACIVLWLLSLLRGHNKELLIVSSILMTAGCGSLAIGRVDNLYQLWGLLVLAGLGIGGIVVPASIISTIICPDDLIATVAALTLAIRVIGGSIGYCVYYNVFISKFVPAATYYIGGVMETKLNITNVEVIGEAIVITGASLLPLLEELPGIKGVPGAYEAVVFAGQLAYAEAYKYVYYVSIAFGGVSILAACFLGDISKYMDDHVAVVMH</sequence>
<evidence type="ECO:0000256" key="6">
    <source>
        <dbReference type="SAM" id="MobiDB-lite"/>
    </source>
</evidence>
<evidence type="ECO:0000256" key="5">
    <source>
        <dbReference type="ARBA" id="ARBA00023136"/>
    </source>
</evidence>